<proteinExistence type="predicted"/>
<gene>
    <name evidence="2" type="ORF">EDD27_0448</name>
</gene>
<dbReference type="SMART" id="SM00860">
    <property type="entry name" value="SMI1_KNR4"/>
    <property type="match status" value="1"/>
</dbReference>
<dbReference type="Pfam" id="PF14568">
    <property type="entry name" value="SUKH_6"/>
    <property type="match status" value="1"/>
</dbReference>
<sequence>MWRELVSDILPEAQLEPAVTPESIERVQEALGSALPANLIALLGETNGIRGRYGMRPIWTIEDILTVNIDFRMRPDFDELYMPFDPLLFFGDNGSGDQFAFICKPKRPDVFVWDHETDGRWWVANNLEDYLVRYLRAGGNDDWHKRR</sequence>
<dbReference type="OrthoDB" id="3478416at2"/>
<comment type="caution">
    <text evidence="2">The sequence shown here is derived from an EMBL/GenBank/DDBJ whole genome shotgun (WGS) entry which is preliminary data.</text>
</comment>
<dbReference type="InterPro" id="IPR018958">
    <property type="entry name" value="Knr4/Smi1-like_dom"/>
</dbReference>
<dbReference type="SUPFAM" id="SSF160631">
    <property type="entry name" value="SMI1/KNR4-like"/>
    <property type="match status" value="1"/>
</dbReference>
<dbReference type="EMBL" id="SAUN01000001">
    <property type="protein sequence ID" value="RVX38155.1"/>
    <property type="molecule type" value="Genomic_DNA"/>
</dbReference>
<evidence type="ECO:0000259" key="1">
    <source>
        <dbReference type="SMART" id="SM00860"/>
    </source>
</evidence>
<dbReference type="Gene3D" id="3.40.1580.10">
    <property type="entry name" value="SMI1/KNR4-like"/>
    <property type="match status" value="1"/>
</dbReference>
<reference evidence="2 3" key="1">
    <citation type="submission" date="2019-01" db="EMBL/GenBank/DDBJ databases">
        <title>Sequencing the genomes of 1000 actinobacteria strains.</title>
        <authorList>
            <person name="Klenk H.-P."/>
        </authorList>
    </citation>
    <scope>NUCLEOTIDE SEQUENCE [LARGE SCALE GENOMIC DNA]</scope>
    <source>
        <strain evidence="2 3">DSM 43925</strain>
    </source>
</reference>
<evidence type="ECO:0000313" key="2">
    <source>
        <dbReference type="EMBL" id="RVX38155.1"/>
    </source>
</evidence>
<feature type="domain" description="Knr4/Smi1-like" evidence="1">
    <location>
        <begin position="18"/>
        <end position="133"/>
    </location>
</feature>
<accession>A0A438LXA4</accession>
<protein>
    <submittedName>
        <fullName evidence="2">SUKH superfamily protein</fullName>
    </submittedName>
</protein>
<keyword evidence="3" id="KW-1185">Reference proteome</keyword>
<organism evidence="2 3">
    <name type="scientific">Nonomuraea polychroma</name>
    <dbReference type="NCBI Taxonomy" id="46176"/>
    <lineage>
        <taxon>Bacteria</taxon>
        <taxon>Bacillati</taxon>
        <taxon>Actinomycetota</taxon>
        <taxon>Actinomycetes</taxon>
        <taxon>Streptosporangiales</taxon>
        <taxon>Streptosporangiaceae</taxon>
        <taxon>Nonomuraea</taxon>
    </lineage>
</organism>
<dbReference type="Proteomes" id="UP000284824">
    <property type="component" value="Unassembled WGS sequence"/>
</dbReference>
<evidence type="ECO:0000313" key="3">
    <source>
        <dbReference type="Proteomes" id="UP000284824"/>
    </source>
</evidence>
<dbReference type="AlphaFoldDB" id="A0A438LXA4"/>
<dbReference type="InterPro" id="IPR037883">
    <property type="entry name" value="Knr4/Smi1-like_sf"/>
</dbReference>
<dbReference type="RefSeq" id="WP_127930829.1">
    <property type="nucleotide sequence ID" value="NZ_SAUN01000001.1"/>
</dbReference>
<name>A0A438LXA4_9ACTN</name>